<comment type="caution">
    <text evidence="1">The sequence shown here is derived from an EMBL/GenBank/DDBJ whole genome shotgun (WGS) entry which is preliminary data.</text>
</comment>
<name>A0ACC2EEQ2_DIPCM</name>
<organism evidence="1 2">
    <name type="scientific">Diphasiastrum complanatum</name>
    <name type="common">Issler's clubmoss</name>
    <name type="synonym">Lycopodium complanatum</name>
    <dbReference type="NCBI Taxonomy" id="34168"/>
    <lineage>
        <taxon>Eukaryota</taxon>
        <taxon>Viridiplantae</taxon>
        <taxon>Streptophyta</taxon>
        <taxon>Embryophyta</taxon>
        <taxon>Tracheophyta</taxon>
        <taxon>Lycopodiopsida</taxon>
        <taxon>Lycopodiales</taxon>
        <taxon>Lycopodiaceae</taxon>
        <taxon>Lycopodioideae</taxon>
        <taxon>Diphasiastrum</taxon>
    </lineage>
</organism>
<reference evidence="2" key="1">
    <citation type="journal article" date="2024" name="Proc. Natl. Acad. Sci. U.S.A.">
        <title>Extraordinary preservation of gene collinearity over three hundred million years revealed in homosporous lycophytes.</title>
        <authorList>
            <person name="Li C."/>
            <person name="Wickell D."/>
            <person name="Kuo L.Y."/>
            <person name="Chen X."/>
            <person name="Nie B."/>
            <person name="Liao X."/>
            <person name="Peng D."/>
            <person name="Ji J."/>
            <person name="Jenkins J."/>
            <person name="Williams M."/>
            <person name="Shu S."/>
            <person name="Plott C."/>
            <person name="Barry K."/>
            <person name="Rajasekar S."/>
            <person name="Grimwood J."/>
            <person name="Han X."/>
            <person name="Sun S."/>
            <person name="Hou Z."/>
            <person name="He W."/>
            <person name="Dai G."/>
            <person name="Sun C."/>
            <person name="Schmutz J."/>
            <person name="Leebens-Mack J.H."/>
            <person name="Li F.W."/>
            <person name="Wang L."/>
        </authorList>
    </citation>
    <scope>NUCLEOTIDE SEQUENCE [LARGE SCALE GENOMIC DNA]</scope>
    <source>
        <strain evidence="2">cv. PW_Plant_1</strain>
    </source>
</reference>
<protein>
    <submittedName>
        <fullName evidence="1">Uncharacterized protein</fullName>
    </submittedName>
</protein>
<evidence type="ECO:0000313" key="1">
    <source>
        <dbReference type="EMBL" id="KAJ7564994.1"/>
    </source>
</evidence>
<keyword evidence="2" id="KW-1185">Reference proteome</keyword>
<accession>A0ACC2EEQ2</accession>
<evidence type="ECO:0000313" key="2">
    <source>
        <dbReference type="Proteomes" id="UP001162992"/>
    </source>
</evidence>
<dbReference type="EMBL" id="CM055093">
    <property type="protein sequence ID" value="KAJ7564994.1"/>
    <property type="molecule type" value="Genomic_DNA"/>
</dbReference>
<dbReference type="Proteomes" id="UP001162992">
    <property type="component" value="Chromosome 2"/>
</dbReference>
<sequence length="287" mass="31903">MCRMASEMNLLLLLQKFGLEGEVQFLVKWCGWPESANTWEPYENVKICSDILEEFEKRPSRRPGRGSKRKLRNQHKKDKTTRDAETNNSVSTEKSVVLAEEPTAKESQLGLIVSENPNSSPPTGTIVEAQPLKISSANEQPAKTTCTTSSTGDEVVLLETENFCNSQNNHLGNTVTEVDSRIKQKDELTWSGSITQTECRDTPEVTGITVGIVAEQKPPLDKDLLLHTDKFTGAKKRKSGCVRRLNQNETGQLHEVKPPCSEQAVKENGMIVSMGALQIELTKIFMS</sequence>
<proteinExistence type="predicted"/>
<gene>
    <name evidence="1" type="ORF">O6H91_02G043600</name>
</gene>